<dbReference type="HOGENOM" id="CLU_711791_0_0_1"/>
<reference evidence="1 2" key="1">
    <citation type="journal article" date="2014" name="MBio">
        <title>The Ordospora colligata genome; evolution of extreme reduction in microsporidia and host-to-parasite horizontal gene transfer.</title>
        <authorList>
            <person name="Pombert J.-F."/>
            <person name="Haag K.L."/>
            <person name="Beidas S."/>
            <person name="Ebert D."/>
            <person name="Keeling P.J."/>
        </authorList>
    </citation>
    <scope>NUCLEOTIDE SEQUENCE [LARGE SCALE GENOMIC DNA]</scope>
    <source>
        <strain evidence="1 2">OC4</strain>
    </source>
</reference>
<dbReference type="Gene3D" id="1.25.40.10">
    <property type="entry name" value="Tetratricopeptide repeat domain"/>
    <property type="match status" value="1"/>
</dbReference>
<dbReference type="InParanoid" id="A0A0B2UIR4"/>
<dbReference type="AlphaFoldDB" id="A0A0B2UIR4"/>
<dbReference type="VEuPathDB" id="MicrosporidiaDB:M896_091560"/>
<evidence type="ECO:0000313" key="1">
    <source>
        <dbReference type="EMBL" id="KHN69228.1"/>
    </source>
</evidence>
<evidence type="ECO:0000313" key="2">
    <source>
        <dbReference type="Proteomes" id="UP000031056"/>
    </source>
</evidence>
<sequence length="423" mass="50525">MADNNFVILEKIERLIETSEYSRALELIEELPKDRWYWMDVYPYRGYILYHQDKYEDSVTFLNDLIKRYPESKIAKRFLYKGLMKINRFRQSFDVAKQCWKEGDCRRSTLIWILAYSFVFQEYDMLDVVSIHTESQLIISLGYMCAGRFERAVELMNEISGHEEAKYYLDAFLSICTRSLWMLDYAWCIDESVMIRQINMHENKGSMFSKVVRQGCEYVDEKVLYVAKHSLSKEEYALFEARFRISDITCMHTCNRRCLIRKLRMRHEEIMYYRNRKPDLVDEHTALHNASEHTRSVKHQERYSELNHALDSLSDNCYKGVMEIKSIYTRNDCTDIGEYLKEKQNIFVLNKIRNAYSLNGNAMESSRYAFLERCVYLSYFKDTFEHLLKQIDGGMVSVIIEVLNSRMFRYLSDCCSMDENYGI</sequence>
<dbReference type="Proteomes" id="UP000031056">
    <property type="component" value="Unassembled WGS sequence"/>
</dbReference>
<dbReference type="SUPFAM" id="SSF48452">
    <property type="entry name" value="TPR-like"/>
    <property type="match status" value="1"/>
</dbReference>
<proteinExistence type="predicted"/>
<dbReference type="GeneID" id="26262369"/>
<dbReference type="EMBL" id="JOKQ01000009">
    <property type="protein sequence ID" value="KHN69228.1"/>
    <property type="molecule type" value="Genomic_DNA"/>
</dbReference>
<dbReference type="RefSeq" id="XP_014563270.1">
    <property type="nucleotide sequence ID" value="XM_014707784.1"/>
</dbReference>
<name>A0A0B2UIR4_9MICR</name>
<organism evidence="1 2">
    <name type="scientific">Ordospora colligata OC4</name>
    <dbReference type="NCBI Taxonomy" id="1354746"/>
    <lineage>
        <taxon>Eukaryota</taxon>
        <taxon>Fungi</taxon>
        <taxon>Fungi incertae sedis</taxon>
        <taxon>Microsporidia</taxon>
        <taxon>Ordosporidae</taxon>
        <taxon>Ordospora</taxon>
    </lineage>
</organism>
<dbReference type="OrthoDB" id="2191486at2759"/>
<gene>
    <name evidence="1" type="ORF">M896_091560</name>
</gene>
<comment type="caution">
    <text evidence="1">The sequence shown here is derived from an EMBL/GenBank/DDBJ whole genome shotgun (WGS) entry which is preliminary data.</text>
</comment>
<accession>A0A0B2UIR4</accession>
<protein>
    <submittedName>
        <fullName evidence="1">Uncharacterized protein</fullName>
    </submittedName>
</protein>
<dbReference type="InterPro" id="IPR011990">
    <property type="entry name" value="TPR-like_helical_dom_sf"/>
</dbReference>
<keyword evidence="2" id="KW-1185">Reference proteome</keyword>